<organism evidence="5 6">
    <name type="scientific">Eragrostis curvula</name>
    <name type="common">weeping love grass</name>
    <dbReference type="NCBI Taxonomy" id="38414"/>
    <lineage>
        <taxon>Eukaryota</taxon>
        <taxon>Viridiplantae</taxon>
        <taxon>Streptophyta</taxon>
        <taxon>Embryophyta</taxon>
        <taxon>Tracheophyta</taxon>
        <taxon>Spermatophyta</taxon>
        <taxon>Magnoliopsida</taxon>
        <taxon>Liliopsida</taxon>
        <taxon>Poales</taxon>
        <taxon>Poaceae</taxon>
        <taxon>PACMAD clade</taxon>
        <taxon>Chloridoideae</taxon>
        <taxon>Eragrostideae</taxon>
        <taxon>Eragrostidinae</taxon>
        <taxon>Eragrostis</taxon>
    </lineage>
</organism>
<keyword evidence="2" id="KW-0808">Transferase</keyword>
<keyword evidence="6" id="KW-1185">Reference proteome</keyword>
<comment type="caution">
    <text evidence="5">The sequence shown here is derived from an EMBL/GenBank/DDBJ whole genome shotgun (WGS) entry which is preliminary data.</text>
</comment>
<dbReference type="Proteomes" id="UP000324897">
    <property type="component" value="Chromosome 6"/>
</dbReference>
<dbReference type="AlphaFoldDB" id="A0A5J9WQS3"/>
<reference evidence="5 6" key="1">
    <citation type="journal article" date="2019" name="Sci. Rep.">
        <title>A high-quality genome of Eragrostis curvula grass provides insights into Poaceae evolution and supports new strategies to enhance forage quality.</title>
        <authorList>
            <person name="Carballo J."/>
            <person name="Santos B.A.C.M."/>
            <person name="Zappacosta D."/>
            <person name="Garbus I."/>
            <person name="Selva J.P."/>
            <person name="Gallo C.A."/>
            <person name="Diaz A."/>
            <person name="Albertini E."/>
            <person name="Caccamo M."/>
            <person name="Echenique V."/>
        </authorList>
    </citation>
    <scope>NUCLEOTIDE SEQUENCE [LARGE SCALE GENOMIC DNA]</scope>
    <source>
        <strain evidence="6">cv. Victoria</strain>
        <tissue evidence="5">Leaf</tissue>
    </source>
</reference>
<accession>A0A5J9WQS3</accession>
<dbReference type="InterPro" id="IPR029063">
    <property type="entry name" value="SAM-dependent_MTases_sf"/>
</dbReference>
<evidence type="ECO:0000313" key="6">
    <source>
        <dbReference type="Proteomes" id="UP000324897"/>
    </source>
</evidence>
<sequence>LWPSLKTQFLVVFPHVRCSVLELPQLVDGLQVDDGKVVFVAGDMMNFIPPADALLLKFILHDWGDEDCIRILKRCKEAISTREPKGKLIIIDTVIDSAASKQTLEAQLLMDLSMMVLLTGKEREEDQWSRMFMDAGFTRYKINPILGPRSLIEVYP</sequence>
<dbReference type="GO" id="GO:0032259">
    <property type="term" value="P:methylation"/>
    <property type="evidence" value="ECO:0007669"/>
    <property type="project" value="UniProtKB-KW"/>
</dbReference>
<feature type="domain" description="O-methyltransferase C-terminal" evidence="4">
    <location>
        <begin position="11"/>
        <end position="137"/>
    </location>
</feature>
<evidence type="ECO:0000313" key="5">
    <source>
        <dbReference type="EMBL" id="TVU51112.1"/>
    </source>
</evidence>
<keyword evidence="3" id="KW-0949">S-adenosyl-L-methionine</keyword>
<dbReference type="InterPro" id="IPR016461">
    <property type="entry name" value="COMT-like"/>
</dbReference>
<evidence type="ECO:0000256" key="1">
    <source>
        <dbReference type="ARBA" id="ARBA00022603"/>
    </source>
</evidence>
<dbReference type="Gene3D" id="3.40.50.150">
    <property type="entry name" value="Vaccinia Virus protein VP39"/>
    <property type="match status" value="1"/>
</dbReference>
<evidence type="ECO:0000256" key="3">
    <source>
        <dbReference type="ARBA" id="ARBA00022691"/>
    </source>
</evidence>
<dbReference type="OrthoDB" id="1712360at2759"/>
<feature type="non-terminal residue" evidence="5">
    <location>
        <position position="1"/>
    </location>
</feature>
<keyword evidence="1" id="KW-0489">Methyltransferase</keyword>
<dbReference type="PANTHER" id="PTHR11746">
    <property type="entry name" value="O-METHYLTRANSFERASE"/>
    <property type="match status" value="1"/>
</dbReference>
<dbReference type="PROSITE" id="PS51683">
    <property type="entry name" value="SAM_OMT_II"/>
    <property type="match status" value="1"/>
</dbReference>
<dbReference type="SUPFAM" id="SSF53335">
    <property type="entry name" value="S-adenosyl-L-methionine-dependent methyltransferases"/>
    <property type="match status" value="1"/>
</dbReference>
<gene>
    <name evidence="5" type="ORF">EJB05_02519</name>
</gene>
<proteinExistence type="predicted"/>
<name>A0A5J9WQS3_9POAL</name>
<dbReference type="InterPro" id="IPR001077">
    <property type="entry name" value="COMT_C"/>
</dbReference>
<dbReference type="GO" id="GO:0008171">
    <property type="term" value="F:O-methyltransferase activity"/>
    <property type="evidence" value="ECO:0007669"/>
    <property type="project" value="InterPro"/>
</dbReference>
<dbReference type="EMBL" id="RWGY01000002">
    <property type="protein sequence ID" value="TVU51112.1"/>
    <property type="molecule type" value="Genomic_DNA"/>
</dbReference>
<evidence type="ECO:0000256" key="2">
    <source>
        <dbReference type="ARBA" id="ARBA00022679"/>
    </source>
</evidence>
<evidence type="ECO:0000259" key="4">
    <source>
        <dbReference type="Pfam" id="PF00891"/>
    </source>
</evidence>
<dbReference type="Pfam" id="PF00891">
    <property type="entry name" value="Methyltransf_2"/>
    <property type="match status" value="1"/>
</dbReference>
<protein>
    <recommendedName>
        <fullName evidence="4">O-methyltransferase C-terminal domain-containing protein</fullName>
    </recommendedName>
</protein>